<dbReference type="GO" id="GO:0005886">
    <property type="term" value="C:plasma membrane"/>
    <property type="evidence" value="ECO:0007669"/>
    <property type="project" value="UniProtKB-SubCell"/>
</dbReference>
<accession>A0A7W4V3K9</accession>
<dbReference type="EMBL" id="JACHWQ010000004">
    <property type="protein sequence ID" value="MBB2976191.1"/>
    <property type="molecule type" value="Genomic_DNA"/>
</dbReference>
<evidence type="ECO:0000256" key="6">
    <source>
        <dbReference type="SAM" id="Phobius"/>
    </source>
</evidence>
<dbReference type="RefSeq" id="WP_165138560.1">
    <property type="nucleotide sequence ID" value="NZ_CP049255.1"/>
</dbReference>
<organism evidence="7 8">
    <name type="scientific">Microbacterium endophyticum</name>
    <dbReference type="NCBI Taxonomy" id="1526412"/>
    <lineage>
        <taxon>Bacteria</taxon>
        <taxon>Bacillati</taxon>
        <taxon>Actinomycetota</taxon>
        <taxon>Actinomycetes</taxon>
        <taxon>Micrococcales</taxon>
        <taxon>Microbacteriaceae</taxon>
        <taxon>Microbacterium</taxon>
    </lineage>
</organism>
<dbReference type="PANTHER" id="PTHR30213:SF1">
    <property type="entry name" value="INNER MEMBRANE PROTEIN YHJD"/>
    <property type="match status" value="1"/>
</dbReference>
<feature type="transmembrane region" description="Helical" evidence="6">
    <location>
        <begin position="109"/>
        <end position="135"/>
    </location>
</feature>
<comment type="subcellular location">
    <subcellularLocation>
        <location evidence="1">Cell membrane</location>
        <topology evidence="1">Multi-pass membrane protein</topology>
    </subcellularLocation>
</comment>
<evidence type="ECO:0000256" key="1">
    <source>
        <dbReference type="ARBA" id="ARBA00004651"/>
    </source>
</evidence>
<comment type="caution">
    <text evidence="7">The sequence shown here is derived from an EMBL/GenBank/DDBJ whole genome shotgun (WGS) entry which is preliminary data.</text>
</comment>
<evidence type="ECO:0000256" key="3">
    <source>
        <dbReference type="ARBA" id="ARBA00022692"/>
    </source>
</evidence>
<feature type="transmembrane region" description="Helical" evidence="6">
    <location>
        <begin position="47"/>
        <end position="70"/>
    </location>
</feature>
<evidence type="ECO:0000256" key="4">
    <source>
        <dbReference type="ARBA" id="ARBA00022989"/>
    </source>
</evidence>
<dbReference type="Pfam" id="PF03631">
    <property type="entry name" value="Virul_fac_BrkB"/>
    <property type="match status" value="1"/>
</dbReference>
<evidence type="ECO:0000256" key="5">
    <source>
        <dbReference type="ARBA" id="ARBA00023136"/>
    </source>
</evidence>
<gene>
    <name evidence="7" type="ORF">FHX49_001761</name>
</gene>
<reference evidence="7 8" key="1">
    <citation type="submission" date="2020-08" db="EMBL/GenBank/DDBJ databases">
        <title>Sequencing the genomes of 1000 actinobacteria strains.</title>
        <authorList>
            <person name="Klenk H.-P."/>
        </authorList>
    </citation>
    <scope>NUCLEOTIDE SEQUENCE [LARGE SCALE GENOMIC DNA]</scope>
    <source>
        <strain evidence="7 8">DSM 27099</strain>
    </source>
</reference>
<feature type="transmembrane region" description="Helical" evidence="6">
    <location>
        <begin position="232"/>
        <end position="255"/>
    </location>
</feature>
<evidence type="ECO:0000313" key="7">
    <source>
        <dbReference type="EMBL" id="MBB2976191.1"/>
    </source>
</evidence>
<keyword evidence="3 6" id="KW-0812">Transmembrane</keyword>
<feature type="transmembrane region" description="Helical" evidence="6">
    <location>
        <begin position="156"/>
        <end position="178"/>
    </location>
</feature>
<dbReference type="InterPro" id="IPR017039">
    <property type="entry name" value="Virul_fac_BrkB"/>
</dbReference>
<proteinExistence type="predicted"/>
<dbReference type="PANTHER" id="PTHR30213">
    <property type="entry name" value="INNER MEMBRANE PROTEIN YHJD"/>
    <property type="match status" value="1"/>
</dbReference>
<dbReference type="AlphaFoldDB" id="A0A7W4V3K9"/>
<evidence type="ECO:0000313" key="8">
    <source>
        <dbReference type="Proteomes" id="UP000529310"/>
    </source>
</evidence>
<keyword evidence="2" id="KW-1003">Cell membrane</keyword>
<keyword evidence="4 6" id="KW-1133">Transmembrane helix</keyword>
<keyword evidence="8" id="KW-1185">Reference proteome</keyword>
<feature type="transmembrane region" description="Helical" evidence="6">
    <location>
        <begin position="267"/>
        <end position="292"/>
    </location>
</feature>
<dbReference type="Proteomes" id="UP000529310">
    <property type="component" value="Unassembled WGS sequence"/>
</dbReference>
<keyword evidence="5 6" id="KW-0472">Membrane</keyword>
<protein>
    <submittedName>
        <fullName evidence="7">Membrane protein</fullName>
    </submittedName>
</protein>
<sequence>MTESGATTSPSQQSFVARVISWALGRKPVRAFLLYSEHRGVQLADSVTYRALFSVFAAVLLGFSIAGLWLQGNPQAWDALISAVNSVVPGLVGKDKLIDPENLQFTAGLSIAGVISVVALVGAAIGAITSLRIAFRQLGDRMHDDVAFYWVLLRNLALAVGIGAALLASAVATVLGTASISTLLSLIGIQDENPVTTVATKVISLVVVFLLDAAVIAVLFRVLSGLRPSVRALWPGAILGGIGLLALQELSGLFVRGAGSNPLLASFASLIALLLWINLSSQVILIAASYIITGVEDEADRAYSRQRAKTFAERRVNRAQKVVILATEELRQARAAEISESQRA</sequence>
<feature type="transmembrane region" description="Helical" evidence="6">
    <location>
        <begin position="198"/>
        <end position="220"/>
    </location>
</feature>
<evidence type="ECO:0000256" key="2">
    <source>
        <dbReference type="ARBA" id="ARBA00022475"/>
    </source>
</evidence>
<name>A0A7W4V3K9_9MICO</name>